<gene>
    <name evidence="2" type="ORF">DC487_01390</name>
</gene>
<feature type="transmembrane region" description="Helical" evidence="1">
    <location>
        <begin position="119"/>
        <end position="140"/>
    </location>
</feature>
<keyword evidence="1" id="KW-0812">Transmembrane</keyword>
<sequence>MTDDDWRELGLPTDEEIEENHNFFKRMEESGIVDTQKYFDRIHDKVFSLNNILIAAYFALIAFRKDIPDWIFVIPIANSLMLLNIDYRMLARARTQSKITEIPGTDVEKFNRLLYKTNLYSLLSIWSTIMVTLLFAYFLLF</sequence>
<name>A0A2T8HLI3_9SPHI</name>
<comment type="caution">
    <text evidence="2">The sequence shown here is derived from an EMBL/GenBank/DDBJ whole genome shotgun (WGS) entry which is preliminary data.</text>
</comment>
<evidence type="ECO:0000256" key="1">
    <source>
        <dbReference type="SAM" id="Phobius"/>
    </source>
</evidence>
<accession>A0A2T8HLI3</accession>
<keyword evidence="3" id="KW-1185">Reference proteome</keyword>
<evidence type="ECO:0000313" key="3">
    <source>
        <dbReference type="Proteomes" id="UP000245627"/>
    </source>
</evidence>
<keyword evidence="1" id="KW-0472">Membrane</keyword>
<feature type="transmembrane region" description="Helical" evidence="1">
    <location>
        <begin position="46"/>
        <end position="64"/>
    </location>
</feature>
<reference evidence="2 3" key="1">
    <citation type="submission" date="2018-04" db="EMBL/GenBank/DDBJ databases">
        <title>Sphingobacterium cortibacter sp. nov.</title>
        <authorList>
            <person name="Li Y."/>
        </authorList>
    </citation>
    <scope>NUCLEOTIDE SEQUENCE [LARGE SCALE GENOMIC DNA]</scope>
    <source>
        <strain evidence="2 3">2c-3</strain>
    </source>
</reference>
<dbReference type="AlphaFoldDB" id="A0A2T8HLI3"/>
<dbReference type="OrthoDB" id="796230at2"/>
<protein>
    <submittedName>
        <fullName evidence="2">Uncharacterized protein</fullName>
    </submittedName>
</protein>
<organism evidence="2 3">
    <name type="scientific">Sphingobacterium corticibacter</name>
    <dbReference type="NCBI Taxonomy" id="2171749"/>
    <lineage>
        <taxon>Bacteria</taxon>
        <taxon>Pseudomonadati</taxon>
        <taxon>Bacteroidota</taxon>
        <taxon>Sphingobacteriia</taxon>
        <taxon>Sphingobacteriales</taxon>
        <taxon>Sphingobacteriaceae</taxon>
        <taxon>Sphingobacterium</taxon>
    </lineage>
</organism>
<evidence type="ECO:0000313" key="2">
    <source>
        <dbReference type="EMBL" id="PVH26309.1"/>
    </source>
</evidence>
<keyword evidence="1" id="KW-1133">Transmembrane helix</keyword>
<feature type="transmembrane region" description="Helical" evidence="1">
    <location>
        <begin position="70"/>
        <end position="87"/>
    </location>
</feature>
<dbReference type="Proteomes" id="UP000245627">
    <property type="component" value="Unassembled WGS sequence"/>
</dbReference>
<dbReference type="RefSeq" id="WP_116774174.1">
    <property type="nucleotide sequence ID" value="NZ_QDKG01000001.1"/>
</dbReference>
<proteinExistence type="predicted"/>
<dbReference type="EMBL" id="QDKG01000001">
    <property type="protein sequence ID" value="PVH26309.1"/>
    <property type="molecule type" value="Genomic_DNA"/>
</dbReference>